<gene>
    <name evidence="1" type="ORF">PoB_001789000</name>
</gene>
<dbReference type="EMBL" id="BLXT01002132">
    <property type="protein sequence ID" value="GFN91384.1"/>
    <property type="molecule type" value="Genomic_DNA"/>
</dbReference>
<protein>
    <submittedName>
        <fullName evidence="1">Uncharacterized protein</fullName>
    </submittedName>
</protein>
<dbReference type="Proteomes" id="UP000735302">
    <property type="component" value="Unassembled WGS sequence"/>
</dbReference>
<name>A0AAV3Z7A1_9GAST</name>
<dbReference type="AlphaFoldDB" id="A0AAV3Z7A1"/>
<accession>A0AAV3Z7A1</accession>
<reference evidence="1 2" key="1">
    <citation type="journal article" date="2021" name="Elife">
        <title>Chloroplast acquisition without the gene transfer in kleptoplastic sea slugs, Plakobranchus ocellatus.</title>
        <authorList>
            <person name="Maeda T."/>
            <person name="Takahashi S."/>
            <person name="Yoshida T."/>
            <person name="Shimamura S."/>
            <person name="Takaki Y."/>
            <person name="Nagai Y."/>
            <person name="Toyoda A."/>
            <person name="Suzuki Y."/>
            <person name="Arimoto A."/>
            <person name="Ishii H."/>
            <person name="Satoh N."/>
            <person name="Nishiyama T."/>
            <person name="Hasebe M."/>
            <person name="Maruyama T."/>
            <person name="Minagawa J."/>
            <person name="Obokata J."/>
            <person name="Shigenobu S."/>
        </authorList>
    </citation>
    <scope>NUCLEOTIDE SEQUENCE [LARGE SCALE GENOMIC DNA]</scope>
</reference>
<proteinExistence type="predicted"/>
<sequence length="101" mass="10774">MVTSGFQANDQALASVAGLGSRGKEVPGDLRADLVAMVLPSLSPKGDKEEMTLDCIVKSGVMTKRPPMFGSISKAYVLYCSSPSDFGRPQIIPSLYRYSAD</sequence>
<comment type="caution">
    <text evidence="1">The sequence shown here is derived from an EMBL/GenBank/DDBJ whole genome shotgun (WGS) entry which is preliminary data.</text>
</comment>
<evidence type="ECO:0000313" key="1">
    <source>
        <dbReference type="EMBL" id="GFN91384.1"/>
    </source>
</evidence>
<organism evidence="1 2">
    <name type="scientific">Plakobranchus ocellatus</name>
    <dbReference type="NCBI Taxonomy" id="259542"/>
    <lineage>
        <taxon>Eukaryota</taxon>
        <taxon>Metazoa</taxon>
        <taxon>Spiralia</taxon>
        <taxon>Lophotrochozoa</taxon>
        <taxon>Mollusca</taxon>
        <taxon>Gastropoda</taxon>
        <taxon>Heterobranchia</taxon>
        <taxon>Euthyneura</taxon>
        <taxon>Panpulmonata</taxon>
        <taxon>Sacoglossa</taxon>
        <taxon>Placobranchoidea</taxon>
        <taxon>Plakobranchidae</taxon>
        <taxon>Plakobranchus</taxon>
    </lineage>
</organism>
<keyword evidence="2" id="KW-1185">Reference proteome</keyword>
<evidence type="ECO:0000313" key="2">
    <source>
        <dbReference type="Proteomes" id="UP000735302"/>
    </source>
</evidence>